<keyword evidence="1" id="KW-0175">Coiled coil</keyword>
<gene>
    <name evidence="4" type="ORF">MEDL_65653</name>
</gene>
<dbReference type="InterPro" id="IPR016187">
    <property type="entry name" value="CTDL_fold"/>
</dbReference>
<comment type="caution">
    <text evidence="4">The sequence shown here is derived from an EMBL/GenBank/DDBJ whole genome shotgun (WGS) entry which is preliminary data.</text>
</comment>
<evidence type="ECO:0000256" key="2">
    <source>
        <dbReference type="SAM" id="SignalP"/>
    </source>
</evidence>
<dbReference type="Gene3D" id="3.10.100.10">
    <property type="entry name" value="Mannose-Binding Protein A, subunit A"/>
    <property type="match status" value="1"/>
</dbReference>
<feature type="coiled-coil region" evidence="1">
    <location>
        <begin position="113"/>
        <end position="143"/>
    </location>
</feature>
<reference evidence="4" key="1">
    <citation type="submission" date="2021-03" db="EMBL/GenBank/DDBJ databases">
        <authorList>
            <person name="Bekaert M."/>
        </authorList>
    </citation>
    <scope>NUCLEOTIDE SEQUENCE</scope>
</reference>
<evidence type="ECO:0000259" key="3">
    <source>
        <dbReference type="PROSITE" id="PS50041"/>
    </source>
</evidence>
<organism evidence="4 5">
    <name type="scientific">Mytilus edulis</name>
    <name type="common">Blue mussel</name>
    <dbReference type="NCBI Taxonomy" id="6550"/>
    <lineage>
        <taxon>Eukaryota</taxon>
        <taxon>Metazoa</taxon>
        <taxon>Spiralia</taxon>
        <taxon>Lophotrochozoa</taxon>
        <taxon>Mollusca</taxon>
        <taxon>Bivalvia</taxon>
        <taxon>Autobranchia</taxon>
        <taxon>Pteriomorphia</taxon>
        <taxon>Mytilida</taxon>
        <taxon>Mytiloidea</taxon>
        <taxon>Mytilidae</taxon>
        <taxon>Mytilinae</taxon>
        <taxon>Mytilus</taxon>
    </lineage>
</organism>
<feature type="chain" id="PRO_5035724775" description="C-type lectin domain-containing protein" evidence="2">
    <location>
        <begin position="19"/>
        <end position="214"/>
    </location>
</feature>
<protein>
    <recommendedName>
        <fullName evidence="3">C-type lectin domain-containing protein</fullName>
    </recommendedName>
</protein>
<sequence>MEIIVVVTLSFLVCICNGNVFGSSTQSAAEADTKETGIQSDINVLKDNMHQLLKRVSKNENEIASLKRENQYLTNELENKRRQFLCEINVLHENTNEHQQLLNDTKTEIIYLSSSFKETIEELKNRVDKLERMERQKSEENKTECIDKPDFWLDGSEKFEEGVWVWTTSGQKFNVTDWYTTEPNNKNNNEHCLKFVAPKTTNMTNGMMKIVLAI</sequence>
<dbReference type="OrthoDB" id="6340082at2759"/>
<proteinExistence type="predicted"/>
<name>A0A8S3V8V7_MYTED</name>
<keyword evidence="2" id="KW-0732">Signal</keyword>
<accession>A0A8S3V8V7</accession>
<dbReference type="Proteomes" id="UP000683360">
    <property type="component" value="Unassembled WGS sequence"/>
</dbReference>
<dbReference type="AlphaFoldDB" id="A0A8S3V8V7"/>
<dbReference type="SUPFAM" id="SSF56436">
    <property type="entry name" value="C-type lectin-like"/>
    <property type="match status" value="1"/>
</dbReference>
<keyword evidence="5" id="KW-1185">Reference proteome</keyword>
<dbReference type="InterPro" id="IPR001304">
    <property type="entry name" value="C-type_lectin-like"/>
</dbReference>
<feature type="domain" description="C-type lectin" evidence="3">
    <location>
        <begin position="151"/>
        <end position="193"/>
    </location>
</feature>
<evidence type="ECO:0000313" key="5">
    <source>
        <dbReference type="Proteomes" id="UP000683360"/>
    </source>
</evidence>
<dbReference type="PROSITE" id="PS50041">
    <property type="entry name" value="C_TYPE_LECTIN_2"/>
    <property type="match status" value="1"/>
</dbReference>
<feature type="coiled-coil region" evidence="1">
    <location>
        <begin position="42"/>
        <end position="83"/>
    </location>
</feature>
<dbReference type="InterPro" id="IPR016186">
    <property type="entry name" value="C-type_lectin-like/link_sf"/>
</dbReference>
<feature type="signal peptide" evidence="2">
    <location>
        <begin position="1"/>
        <end position="18"/>
    </location>
</feature>
<dbReference type="EMBL" id="CAJPWZ010003225">
    <property type="protein sequence ID" value="CAG2254165.1"/>
    <property type="molecule type" value="Genomic_DNA"/>
</dbReference>
<evidence type="ECO:0000313" key="4">
    <source>
        <dbReference type="EMBL" id="CAG2254165.1"/>
    </source>
</evidence>
<evidence type="ECO:0000256" key="1">
    <source>
        <dbReference type="SAM" id="Coils"/>
    </source>
</evidence>